<accession>A0A2Z4GIA1</accession>
<dbReference type="Proteomes" id="UP000249873">
    <property type="component" value="Chromosome"/>
</dbReference>
<dbReference type="InterPro" id="IPR043906">
    <property type="entry name" value="Gfo/Idh/MocA_OxRdtase_bact_C"/>
</dbReference>
<sequence length="440" mass="48893">MNNRRKFIKNLGAASLTAAIPLNAVSAKTSKPNLENSVKVGLIGMNSMGWADLKSFLKNDNTACIALCDVDAELLEKRADELEAKTGLRPKTFNDHRAFLKTTGLEAVFIGTPDHWHHIMMTDACAAGMDVYVEKPIANSIHEADLMVKAARKYKRVVQVGQWQRSDPHWDSAFAYLKTGALGKVRQVKAWADVSYGRGFDVVPDSTPPAGVDYDRWLGPAPKIPFNKNRFHGTFRYFWDYAGGLMTDWGVHMLDMVLAGMNATAPKSVVAIGGKLAFPDNAAETPDTLTTVYDFGDFSFIWEQFMAMGISPYLEDMGKPGVAFIGENGILAVNRDTWKVIPLEENGKYMTEAIPPQKSRSSGLDAHTKNFLECIKSRKDPNCTIEMGRNAALVAHLGNIAYRTGKKLDWNDSKSIISNETDANKYLKPNYRAPWKLWES</sequence>
<reference evidence="4 5" key="1">
    <citation type="submission" date="2018-05" db="EMBL/GenBank/DDBJ databases">
        <title>Complete genome sequence of Arcticibacterium luteifluviistationis SM1504T, a cytophagaceae bacterium isolated from Arctic surface seawater.</title>
        <authorList>
            <person name="Li Y."/>
            <person name="Qin Q.-L."/>
        </authorList>
    </citation>
    <scope>NUCLEOTIDE SEQUENCE [LARGE SCALE GENOMIC DNA]</scope>
    <source>
        <strain evidence="4 5">SM1504</strain>
    </source>
</reference>
<dbReference type="Gene3D" id="3.30.360.10">
    <property type="entry name" value="Dihydrodipicolinate Reductase, domain 2"/>
    <property type="match status" value="1"/>
</dbReference>
<dbReference type="Gene3D" id="3.40.50.720">
    <property type="entry name" value="NAD(P)-binding Rossmann-like Domain"/>
    <property type="match status" value="1"/>
</dbReference>
<evidence type="ECO:0000313" key="4">
    <source>
        <dbReference type="EMBL" id="AWW00982.1"/>
    </source>
</evidence>
<dbReference type="SUPFAM" id="SSF51735">
    <property type="entry name" value="NAD(P)-binding Rossmann-fold domains"/>
    <property type="match status" value="1"/>
</dbReference>
<dbReference type="InterPro" id="IPR036291">
    <property type="entry name" value="NAD(P)-bd_dom_sf"/>
</dbReference>
<feature type="signal peptide" evidence="1">
    <location>
        <begin position="1"/>
        <end position="24"/>
    </location>
</feature>
<dbReference type="EMBL" id="CP029480">
    <property type="protein sequence ID" value="AWW00982.1"/>
    <property type="molecule type" value="Genomic_DNA"/>
</dbReference>
<name>A0A2Z4GIA1_9BACT</name>
<dbReference type="SUPFAM" id="SSF55347">
    <property type="entry name" value="Glyceraldehyde-3-phosphate dehydrogenase-like, C-terminal domain"/>
    <property type="match status" value="1"/>
</dbReference>
<dbReference type="PROSITE" id="PS51318">
    <property type="entry name" value="TAT"/>
    <property type="match status" value="1"/>
</dbReference>
<feature type="domain" description="Gfo/Idh/MocA-like oxidoreductase bacterial type C-terminal" evidence="3">
    <location>
        <begin position="202"/>
        <end position="269"/>
    </location>
</feature>
<dbReference type="PANTHER" id="PTHR43818">
    <property type="entry name" value="BCDNA.GH03377"/>
    <property type="match status" value="1"/>
</dbReference>
<feature type="domain" description="Gfo/Idh/MocA-like oxidoreductase N-terminal" evidence="2">
    <location>
        <begin position="38"/>
        <end position="161"/>
    </location>
</feature>
<dbReference type="RefSeq" id="WP_111374348.1">
    <property type="nucleotide sequence ID" value="NZ_CP029480.1"/>
</dbReference>
<dbReference type="InterPro" id="IPR006311">
    <property type="entry name" value="TAT_signal"/>
</dbReference>
<dbReference type="Pfam" id="PF19051">
    <property type="entry name" value="GFO_IDH_MocA_C2"/>
    <property type="match status" value="2"/>
</dbReference>
<dbReference type="AlphaFoldDB" id="A0A2Z4GIA1"/>
<keyword evidence="5" id="KW-1185">Reference proteome</keyword>
<evidence type="ECO:0000259" key="3">
    <source>
        <dbReference type="Pfam" id="PF19051"/>
    </source>
</evidence>
<dbReference type="Pfam" id="PF01408">
    <property type="entry name" value="GFO_IDH_MocA"/>
    <property type="match status" value="1"/>
</dbReference>
<protein>
    <submittedName>
        <fullName evidence="4">Oxidoreductase</fullName>
    </submittedName>
</protein>
<keyword evidence="1" id="KW-0732">Signal</keyword>
<evidence type="ECO:0000313" key="5">
    <source>
        <dbReference type="Proteomes" id="UP000249873"/>
    </source>
</evidence>
<dbReference type="KEGG" id="als:DJ013_20190"/>
<dbReference type="PANTHER" id="PTHR43818:SF5">
    <property type="entry name" value="OXIDOREDUCTASE FAMILY PROTEIN"/>
    <property type="match status" value="1"/>
</dbReference>
<proteinExistence type="predicted"/>
<evidence type="ECO:0000259" key="2">
    <source>
        <dbReference type="Pfam" id="PF01408"/>
    </source>
</evidence>
<dbReference type="InterPro" id="IPR000683">
    <property type="entry name" value="Gfo/Idh/MocA-like_OxRdtase_N"/>
</dbReference>
<dbReference type="InterPro" id="IPR050463">
    <property type="entry name" value="Gfo/Idh/MocA_oxidrdct_glycsds"/>
</dbReference>
<feature type="domain" description="Gfo/Idh/MocA-like oxidoreductase bacterial type C-terminal" evidence="3">
    <location>
        <begin position="366"/>
        <end position="436"/>
    </location>
</feature>
<gene>
    <name evidence="4" type="ORF">DJ013_20190</name>
</gene>
<dbReference type="OrthoDB" id="9763611at2"/>
<dbReference type="GO" id="GO:0000166">
    <property type="term" value="F:nucleotide binding"/>
    <property type="evidence" value="ECO:0007669"/>
    <property type="project" value="InterPro"/>
</dbReference>
<organism evidence="4 5">
    <name type="scientific">Arcticibacterium luteifluviistationis</name>
    <dbReference type="NCBI Taxonomy" id="1784714"/>
    <lineage>
        <taxon>Bacteria</taxon>
        <taxon>Pseudomonadati</taxon>
        <taxon>Bacteroidota</taxon>
        <taxon>Cytophagia</taxon>
        <taxon>Cytophagales</taxon>
        <taxon>Leadbetterellaceae</taxon>
        <taxon>Arcticibacterium</taxon>
    </lineage>
</organism>
<evidence type="ECO:0000256" key="1">
    <source>
        <dbReference type="SAM" id="SignalP"/>
    </source>
</evidence>
<feature type="chain" id="PRO_5016458439" evidence="1">
    <location>
        <begin position="25"/>
        <end position="440"/>
    </location>
</feature>